<dbReference type="InParanoid" id="K1QGI1"/>
<evidence type="ECO:0000313" key="1">
    <source>
        <dbReference type="EMBL" id="EKC20681.1"/>
    </source>
</evidence>
<dbReference type="EMBL" id="JH819068">
    <property type="protein sequence ID" value="EKC20681.1"/>
    <property type="molecule type" value="Genomic_DNA"/>
</dbReference>
<sequence length="156" mass="17647">MQNSCPVHIFLMGKHWKFLLHTKIAYDLRVCHDLDPRNNKPGMPPPAILKRRHSLVGRNILPVRLIASQNKPSEALLLLTLEELAAKARSLGHEDAETFEEIARQATRNQGRINIMSLALTVLGGKASDIITKDLSKCMKEKDQEKEEAPQNKKHE</sequence>
<gene>
    <name evidence="1" type="ORF">CGI_10005622</name>
</gene>
<dbReference type="AlphaFoldDB" id="K1QGI1"/>
<dbReference type="HOGENOM" id="CLU_1688447_0_0_1"/>
<accession>K1QGI1</accession>
<name>K1QGI1_MAGGI</name>
<organism evidence="1">
    <name type="scientific">Magallana gigas</name>
    <name type="common">Pacific oyster</name>
    <name type="synonym">Crassostrea gigas</name>
    <dbReference type="NCBI Taxonomy" id="29159"/>
    <lineage>
        <taxon>Eukaryota</taxon>
        <taxon>Metazoa</taxon>
        <taxon>Spiralia</taxon>
        <taxon>Lophotrochozoa</taxon>
        <taxon>Mollusca</taxon>
        <taxon>Bivalvia</taxon>
        <taxon>Autobranchia</taxon>
        <taxon>Pteriomorphia</taxon>
        <taxon>Ostreida</taxon>
        <taxon>Ostreoidea</taxon>
        <taxon>Ostreidae</taxon>
        <taxon>Magallana</taxon>
    </lineage>
</organism>
<reference evidence="1" key="1">
    <citation type="journal article" date="2012" name="Nature">
        <title>The oyster genome reveals stress adaptation and complexity of shell formation.</title>
        <authorList>
            <person name="Zhang G."/>
            <person name="Fang X."/>
            <person name="Guo X."/>
            <person name="Li L."/>
            <person name="Luo R."/>
            <person name="Xu F."/>
            <person name="Yang P."/>
            <person name="Zhang L."/>
            <person name="Wang X."/>
            <person name="Qi H."/>
            <person name="Xiong Z."/>
            <person name="Que H."/>
            <person name="Xie Y."/>
            <person name="Holland P.W."/>
            <person name="Paps J."/>
            <person name="Zhu Y."/>
            <person name="Wu F."/>
            <person name="Chen Y."/>
            <person name="Wang J."/>
            <person name="Peng C."/>
            <person name="Meng J."/>
            <person name="Yang L."/>
            <person name="Liu J."/>
            <person name="Wen B."/>
            <person name="Zhang N."/>
            <person name="Huang Z."/>
            <person name="Zhu Q."/>
            <person name="Feng Y."/>
            <person name="Mount A."/>
            <person name="Hedgecock D."/>
            <person name="Xu Z."/>
            <person name="Liu Y."/>
            <person name="Domazet-Loso T."/>
            <person name="Du Y."/>
            <person name="Sun X."/>
            <person name="Zhang S."/>
            <person name="Liu B."/>
            <person name="Cheng P."/>
            <person name="Jiang X."/>
            <person name="Li J."/>
            <person name="Fan D."/>
            <person name="Wang W."/>
            <person name="Fu W."/>
            <person name="Wang T."/>
            <person name="Wang B."/>
            <person name="Zhang J."/>
            <person name="Peng Z."/>
            <person name="Li Y."/>
            <person name="Li N."/>
            <person name="Wang J."/>
            <person name="Chen M."/>
            <person name="He Y."/>
            <person name="Tan F."/>
            <person name="Song X."/>
            <person name="Zheng Q."/>
            <person name="Huang R."/>
            <person name="Yang H."/>
            <person name="Du X."/>
            <person name="Chen L."/>
            <person name="Yang M."/>
            <person name="Gaffney P.M."/>
            <person name="Wang S."/>
            <person name="Luo L."/>
            <person name="She Z."/>
            <person name="Ming Y."/>
            <person name="Huang W."/>
            <person name="Zhang S."/>
            <person name="Huang B."/>
            <person name="Zhang Y."/>
            <person name="Qu T."/>
            <person name="Ni P."/>
            <person name="Miao G."/>
            <person name="Wang J."/>
            <person name="Wang Q."/>
            <person name="Steinberg C.E."/>
            <person name="Wang H."/>
            <person name="Li N."/>
            <person name="Qian L."/>
            <person name="Zhang G."/>
            <person name="Li Y."/>
            <person name="Yang H."/>
            <person name="Liu X."/>
            <person name="Wang J."/>
            <person name="Yin Y."/>
            <person name="Wang J."/>
        </authorList>
    </citation>
    <scope>NUCLEOTIDE SEQUENCE [LARGE SCALE GENOMIC DNA]</scope>
    <source>
        <strain evidence="1">05x7-T-G4-1.051#20</strain>
    </source>
</reference>
<protein>
    <submittedName>
        <fullName evidence="1">Uncharacterized protein</fullName>
    </submittedName>
</protein>
<proteinExistence type="predicted"/>